<protein>
    <submittedName>
        <fullName evidence="1">25702_t:CDS:1</fullName>
    </submittedName>
</protein>
<comment type="caution">
    <text evidence="1">The sequence shown here is derived from an EMBL/GenBank/DDBJ whole genome shotgun (WGS) entry which is preliminary data.</text>
</comment>
<accession>A0A9N9NIB5</accession>
<organism evidence="1 2">
    <name type="scientific">Dentiscutata erythropus</name>
    <dbReference type="NCBI Taxonomy" id="1348616"/>
    <lineage>
        <taxon>Eukaryota</taxon>
        <taxon>Fungi</taxon>
        <taxon>Fungi incertae sedis</taxon>
        <taxon>Mucoromycota</taxon>
        <taxon>Glomeromycotina</taxon>
        <taxon>Glomeromycetes</taxon>
        <taxon>Diversisporales</taxon>
        <taxon>Gigasporaceae</taxon>
        <taxon>Dentiscutata</taxon>
    </lineage>
</organism>
<reference evidence="1" key="1">
    <citation type="submission" date="2021-06" db="EMBL/GenBank/DDBJ databases">
        <authorList>
            <person name="Kallberg Y."/>
            <person name="Tangrot J."/>
            <person name="Rosling A."/>
        </authorList>
    </citation>
    <scope>NUCLEOTIDE SEQUENCE</scope>
    <source>
        <strain evidence="1">MA453B</strain>
    </source>
</reference>
<dbReference type="EMBL" id="CAJVPY010013428">
    <property type="protein sequence ID" value="CAG8740489.1"/>
    <property type="molecule type" value="Genomic_DNA"/>
</dbReference>
<dbReference type="GO" id="GO:0003676">
    <property type="term" value="F:nucleic acid binding"/>
    <property type="evidence" value="ECO:0007669"/>
    <property type="project" value="InterPro"/>
</dbReference>
<proteinExistence type="predicted"/>
<evidence type="ECO:0000313" key="2">
    <source>
        <dbReference type="Proteomes" id="UP000789405"/>
    </source>
</evidence>
<keyword evidence="2" id="KW-1185">Reference proteome</keyword>
<dbReference type="InterPro" id="IPR036397">
    <property type="entry name" value="RNaseH_sf"/>
</dbReference>
<dbReference type="AlphaFoldDB" id="A0A9N9NIB5"/>
<dbReference type="Gene3D" id="3.30.420.10">
    <property type="entry name" value="Ribonuclease H-like superfamily/Ribonuclease H"/>
    <property type="match status" value="1"/>
</dbReference>
<feature type="non-terminal residue" evidence="1">
    <location>
        <position position="57"/>
    </location>
</feature>
<name>A0A9N9NIB5_9GLOM</name>
<dbReference type="Proteomes" id="UP000789405">
    <property type="component" value="Unassembled WGS sequence"/>
</dbReference>
<evidence type="ECO:0000313" key="1">
    <source>
        <dbReference type="EMBL" id="CAG8740489.1"/>
    </source>
</evidence>
<gene>
    <name evidence="1" type="ORF">DERYTH_LOCUS15962</name>
</gene>
<sequence length="57" mass="7025">MTPPYNPDINFIENFWSEVENKLRKYRPRPGNLNDLERIVKEEWEALSQSYYRHLVK</sequence>
<dbReference type="OrthoDB" id="5410741at2759"/>